<evidence type="ECO:0000313" key="1">
    <source>
        <dbReference type="EMBL" id="CAK8682210.1"/>
    </source>
</evidence>
<comment type="caution">
    <text evidence="1">The sequence shown here is derived from an EMBL/GenBank/DDBJ whole genome shotgun (WGS) entry which is preliminary data.</text>
</comment>
<dbReference type="Proteomes" id="UP001642483">
    <property type="component" value="Unassembled WGS sequence"/>
</dbReference>
<sequence>MYILDVVEATGSRNILVAKLILAPKNRIKISCRRWVKVWVVAAFSSPLKAPNPDDFMPRTAKSDIKNPTRTFRSIVQENQPYMVESNKNIKPTILQLNVDAFTSINFTVIAKNI</sequence>
<proteinExistence type="predicted"/>
<organism evidence="1 3">
    <name type="scientific">Clavelina lepadiformis</name>
    <name type="common">Light-bulb sea squirt</name>
    <name type="synonym">Ascidia lepadiformis</name>
    <dbReference type="NCBI Taxonomy" id="159417"/>
    <lineage>
        <taxon>Eukaryota</taxon>
        <taxon>Metazoa</taxon>
        <taxon>Chordata</taxon>
        <taxon>Tunicata</taxon>
        <taxon>Ascidiacea</taxon>
        <taxon>Aplousobranchia</taxon>
        <taxon>Clavelinidae</taxon>
        <taxon>Clavelina</taxon>
    </lineage>
</organism>
<dbReference type="EMBL" id="CAWYQH010000090">
    <property type="protein sequence ID" value="CAK8682210.1"/>
    <property type="molecule type" value="Genomic_DNA"/>
</dbReference>
<evidence type="ECO:0000313" key="3">
    <source>
        <dbReference type="Proteomes" id="UP001642483"/>
    </source>
</evidence>
<protein>
    <submittedName>
        <fullName evidence="1">Uncharacterized protein</fullName>
    </submittedName>
</protein>
<gene>
    <name evidence="1" type="ORF">CVLEPA_LOCUS12894</name>
    <name evidence="2" type="ORF">CVLEPA_LOCUS12902</name>
</gene>
<name>A0ABP0FSW4_CLALP</name>
<keyword evidence="3" id="KW-1185">Reference proteome</keyword>
<reference evidence="1 3" key="1">
    <citation type="submission" date="2024-02" db="EMBL/GenBank/DDBJ databases">
        <authorList>
            <person name="Daric V."/>
            <person name="Darras S."/>
        </authorList>
    </citation>
    <scope>NUCLEOTIDE SEQUENCE [LARGE SCALE GENOMIC DNA]</scope>
</reference>
<accession>A0ABP0FSW4</accession>
<dbReference type="EMBL" id="CAWYQH010000090">
    <property type="protein sequence ID" value="CAK8682218.1"/>
    <property type="molecule type" value="Genomic_DNA"/>
</dbReference>
<evidence type="ECO:0000313" key="2">
    <source>
        <dbReference type="EMBL" id="CAK8682218.1"/>
    </source>
</evidence>